<dbReference type="AlphaFoldDB" id="A0A0G4HWL2"/>
<reference evidence="2" key="1">
    <citation type="submission" date="2014-11" db="EMBL/GenBank/DDBJ databases">
        <authorList>
            <person name="Otto D Thomas"/>
            <person name="Naeem Raeece"/>
        </authorList>
    </citation>
    <scope>NUCLEOTIDE SEQUENCE</scope>
</reference>
<feature type="compositionally biased region" description="Low complexity" evidence="1">
    <location>
        <begin position="43"/>
        <end position="57"/>
    </location>
</feature>
<proteinExistence type="predicted"/>
<evidence type="ECO:0000256" key="1">
    <source>
        <dbReference type="SAM" id="MobiDB-lite"/>
    </source>
</evidence>
<dbReference type="EMBL" id="CDMZ01004156">
    <property type="protein sequence ID" value="CEM48826.1"/>
    <property type="molecule type" value="Genomic_DNA"/>
</dbReference>
<feature type="region of interest" description="Disordered" evidence="1">
    <location>
        <begin position="14"/>
        <end position="119"/>
    </location>
</feature>
<accession>A0A0G4HWL2</accession>
<dbReference type="VEuPathDB" id="CryptoDB:Cvel_32664"/>
<gene>
    <name evidence="2" type="ORF">Cvel_32664</name>
</gene>
<sequence>MDCGGSRLCEHGRRADRCKECGGGAQKKNAKKDVQAGEKMVKKSSSGSRSQQKQQQSVTARKGEAKASAGPPPERPRASSPCPAPAPSPSDSKAQPAQESSEVLHPVAADGEWILPKTK</sequence>
<organism evidence="2">
    <name type="scientific">Chromera velia CCMP2878</name>
    <dbReference type="NCBI Taxonomy" id="1169474"/>
    <lineage>
        <taxon>Eukaryota</taxon>
        <taxon>Sar</taxon>
        <taxon>Alveolata</taxon>
        <taxon>Colpodellida</taxon>
        <taxon>Chromeraceae</taxon>
        <taxon>Chromera</taxon>
    </lineage>
</organism>
<feature type="compositionally biased region" description="Basic and acidic residues" evidence="1">
    <location>
        <begin position="31"/>
        <end position="41"/>
    </location>
</feature>
<protein>
    <submittedName>
        <fullName evidence="2">Uncharacterized protein</fullName>
    </submittedName>
</protein>
<evidence type="ECO:0000313" key="2">
    <source>
        <dbReference type="EMBL" id="CEM48826.1"/>
    </source>
</evidence>
<name>A0A0G4HWL2_9ALVE</name>